<sequence length="499" mass="56328">MHVHPVLQNGDILPEIFQHLSPERCGSGHSTLARAALVCKAFSDYALNVLWEEYPPLMALVKMLPQSTSNVHSGEDAQAAVTKCSQNEWFHFDVYAERIRKLSVSAKEEIPILRILPFLFSRARDVPLFPSLVSLEFDQFLRRPHEYFILFLSPSLRYFSHSIHDHSLRTVAGEARLDSVLDVLQAKAPFLQNLACYGVTNPTSLPSLTRLKGLQYLDLPRMTVFQVLSYCAELPQLKRLHTALREDLGGTGRIFPSRDFVALQSLSVSGAVSDMTGLLTAISSPNLHSFTVLQFMPQLGFGHVCRGFIQTLVSRFGQSLRHVHLQCDFVFCADPGNHPIFRFVDVARPLLSLRHLELLVLCFYQACATVTYHEFEEMASSWPMLEELTLRFGMMPPPVSGLAAFARHCPKLTRLAMFPMDLAVMPKREPYSVSHHNLRGLTIENLEYTAPEPHQLAHFIDCTFPQLDASQVQINQQGSDWLVFVEERDARRASTQGAL</sequence>
<evidence type="ECO:0000313" key="1">
    <source>
        <dbReference type="EMBL" id="GBE86861.1"/>
    </source>
</evidence>
<accession>A0A401GXB5</accession>
<comment type="caution">
    <text evidence="1">The sequence shown here is derived from an EMBL/GenBank/DDBJ whole genome shotgun (WGS) entry which is preliminary data.</text>
</comment>
<protein>
    <recommendedName>
        <fullName evidence="3">F-box domain-containing protein</fullName>
    </recommendedName>
</protein>
<evidence type="ECO:0008006" key="3">
    <source>
        <dbReference type="Google" id="ProtNLM"/>
    </source>
</evidence>
<dbReference type="GeneID" id="38783778"/>
<dbReference type="EMBL" id="BFAD01000010">
    <property type="protein sequence ID" value="GBE86861.1"/>
    <property type="molecule type" value="Genomic_DNA"/>
</dbReference>
<dbReference type="PANTHER" id="PTHR38926">
    <property type="entry name" value="F-BOX DOMAIN CONTAINING PROTEIN, EXPRESSED"/>
    <property type="match status" value="1"/>
</dbReference>
<dbReference type="Gene3D" id="3.80.10.10">
    <property type="entry name" value="Ribonuclease Inhibitor"/>
    <property type="match status" value="1"/>
</dbReference>
<dbReference type="Proteomes" id="UP000287166">
    <property type="component" value="Unassembled WGS sequence"/>
</dbReference>
<dbReference type="OrthoDB" id="2752819at2759"/>
<dbReference type="STRING" id="139825.A0A401GXB5"/>
<dbReference type="InParanoid" id="A0A401GXB5"/>
<reference evidence="1 2" key="1">
    <citation type="journal article" date="2018" name="Sci. Rep.">
        <title>Genome sequence of the cauliflower mushroom Sparassis crispa (Hanabiratake) and its association with beneficial usage.</title>
        <authorList>
            <person name="Kiyama R."/>
            <person name="Furutani Y."/>
            <person name="Kawaguchi K."/>
            <person name="Nakanishi T."/>
        </authorList>
    </citation>
    <scope>NUCLEOTIDE SEQUENCE [LARGE SCALE GENOMIC DNA]</scope>
</reference>
<name>A0A401GXB5_9APHY</name>
<proteinExistence type="predicted"/>
<dbReference type="AlphaFoldDB" id="A0A401GXB5"/>
<gene>
    <name evidence="1" type="ORF">SCP_1001030</name>
</gene>
<dbReference type="RefSeq" id="XP_027617774.1">
    <property type="nucleotide sequence ID" value="XM_027761973.1"/>
</dbReference>
<evidence type="ECO:0000313" key="2">
    <source>
        <dbReference type="Proteomes" id="UP000287166"/>
    </source>
</evidence>
<dbReference type="InterPro" id="IPR032675">
    <property type="entry name" value="LRR_dom_sf"/>
</dbReference>
<keyword evidence="2" id="KW-1185">Reference proteome</keyword>
<dbReference type="SUPFAM" id="SSF52047">
    <property type="entry name" value="RNI-like"/>
    <property type="match status" value="1"/>
</dbReference>
<dbReference type="PANTHER" id="PTHR38926:SF5">
    <property type="entry name" value="F-BOX AND LEUCINE-RICH REPEAT PROTEIN 6"/>
    <property type="match status" value="1"/>
</dbReference>
<organism evidence="1 2">
    <name type="scientific">Sparassis crispa</name>
    <dbReference type="NCBI Taxonomy" id="139825"/>
    <lineage>
        <taxon>Eukaryota</taxon>
        <taxon>Fungi</taxon>
        <taxon>Dikarya</taxon>
        <taxon>Basidiomycota</taxon>
        <taxon>Agaricomycotina</taxon>
        <taxon>Agaricomycetes</taxon>
        <taxon>Polyporales</taxon>
        <taxon>Sparassidaceae</taxon>
        <taxon>Sparassis</taxon>
    </lineage>
</organism>